<dbReference type="InterPro" id="IPR003961">
    <property type="entry name" value="FN3_dom"/>
</dbReference>
<dbReference type="Pfam" id="PF01833">
    <property type="entry name" value="TIG"/>
    <property type="match status" value="4"/>
</dbReference>
<dbReference type="NCBIfam" id="TIGR04183">
    <property type="entry name" value="Por_Secre_tail"/>
    <property type="match status" value="1"/>
</dbReference>
<protein>
    <submittedName>
        <fullName evidence="6">VCBS repeat-containing protein</fullName>
    </submittedName>
</protein>
<dbReference type="PANTHER" id="PTHR46580">
    <property type="entry name" value="SENSOR KINASE-RELATED"/>
    <property type="match status" value="1"/>
</dbReference>
<dbReference type="InterPro" id="IPR002909">
    <property type="entry name" value="IPT_dom"/>
</dbReference>
<sequence>MNKLSIVFLMLVLLATGGMAQPLVVTSVTPSQGAVGSTVTINGSGFGTQLTDQIIYFGAVRAEQVVSVSTTHITVKVPAGATYAPISVLRWYTGQCALSPQPFNVTFGSGSTRALDNNTYVAATPISLNAQSYSVAFGDLSQDLKTDMVVSDAYNGKLYLYKNTSTTGTNTFATPIELSSSDGPRAVTLADIDNDGDLDILVANYLANSLSIFTNKITIGSSEWWPQKFERTDFTTGSHPSDVDVQDVDRDGRLDVVVVNSWAASVSVYRNTATTMNVIDVNSLAAPVDFGMGGANALALDDMNGDGKPDMIVANYGTNDVAYRINTSSPGNISFDNASDTSIPGDAYDVKTADLDGDGKTDVIVGQSGEAVSILHNASTLGNIVFDTRTDLPVATEPRYIAISDLNGDGKPDIVTANTNPNDNTGTVSLFQNKSSSGSLSTGSFSSAVTLPARNANYSVAVANIDNDGQPDIAALDINRVTLFRNVLDFVAPAVPSGLRASAGNQQSAVVWNANAESDIASYKIYGGTTPNPTALLATVNAPGNSYRHTGLSNNVVYYYRLTAVDASGNESSPTADVTVTPVVAPALPAVASISPAWARVGSAVTITGMNFNTTASQNNVYFGATRAAVTAASATQLTVTVPSGASYQPVTVTNLANGLSARSPYPFAVRIMAGTGRDFAPESYNASLRMNYPSNFAQSTAIGDLDDDGKPDLVVGLHGKILLYRNTSASGDLTASAFSAPVVFDYAQDGVSSNQIVIDDIDGDGRQDIVIAVGGWYDGFLVLRNTGNSISINSFTLSYFDVNTWPISAMAVADIDGDGLKDVVISDGYYSDRITVCRNTSLPGSMTFDFASIGGFGAEITSLALGDLDGDGKPDLIAASNTENFYSVFRNISSPGSVTAASFDAKVNVSITSPVAVRGLVTADVDGDGKTDLVTASEQGKKVTIFRNTSSAGSIVAASFAATDFSTAPLAPDKVGVADLDGDGKPDMVVTTGDNTSHTYTLSIYRNKSVAGSISAGSFQERQDVAATSKSGVMDIGDLNGDGAPDIAISQWSSNDFVIYRNDMDFTPPTIAAVRAVPGNAKNTVSWQPGPESDIASYNVYGGTSSGASTLLATIEYPQTLYAHTGLVNGTTYYYRVTATDNLGNVSDPSSEITSIPVNIEVPSITQVTPSTGNIGTAVTITGAHFGATPGNNVVNFGATRATVTSASATQLTVTVPAGATYASISVLNTTTGLTGSSPTSFAPTFGGDQNANFNSHTFGPMADLNVGSAPVAVVTGDIDGDGKSDMAVVNYDGNSVSLYRNTAVTGTVSDDSFAAPVEMSTGDHPVAAALADLDNDGKQDLIVVHLDAIHLMYLYRNTATAGELTAASFAAPVTIDTGSPATALAVGDVDGDGKRDIVVVHRLGNFDVAVFRNMTSPGSMTAGDFEYGVSLVPGGEPLDATLTDLDGDGALDLAVAHGNSFSVYRNTATPGSIGNTSFAARTSFNVPRASGLVAGDLDRDGKQDVAVISYNNRRAVVFRNTASQGSLTTNSFAAGIDLPVDDYPSDIGIGDIDGDGRQDLVVSFNVNYYLMRAFRNTSQPGTINNNSFRYVDFETGNNGPSAIALSDVDNDGQPDLLWVSQYGHNVSGFRNTVDFTAPATPQNVTATGGDAIVTIRLTPNTEEDLYSYVVYGGTTPGDEQLMAAYEATGDSFTMTGPGEGLFLNGTTYYIKVVAVDTYGNKSPFSPEIAVTPNVLPGTVITAVAPGSAVAGTSVTITGENFNTTPANNLVHFGVTKAEVTQASATQLKVTVSVSATYGPVSVTNIETGRSATSPIPFAGKVGAGMGQDFTENSFDPAVKITNTPWAMGMTMGDIDGDGKPDLVAATYDTDPPVVSLYRNISSSGSITASSFAEPVTIGTGWGPQYVALADLDNDGKKDLVVTTDESTLYIYHNTSSAGGIDADSFAEPEVLNTEWTNGLSIADIDLDGKLDIIRSTLDGIFVHRNRSTPGNINAEDLGSYVRVGDHITYRGLAVGDLNGDGKPEIVGTDYYASTVIVYQNLSSMGNISREDFVPVAFGTGAAPAPVALADIDRDGKTDVLVGALGETIISIFRNTWAAGAIDESSFTPKVDITSTNTVFTLAVDDLDGDGRPDITSIHPSHGDITVFRNLSSPGSITSESFGAKIDFSMGNVQDSYVMLLGDLDGDGKSDMIVPNGTDYEIQIFHNAMDLAAPATPVDLVATAGVNDIVLTWDANTDINLASYKVYGGTTPEPTTLLTTIDAPATTYTHAGVEHGTLYYYRISAVKTFGYESEKTADARAAIRVNATITFPALAAVAYGVADFAPGATSTNTATPVLYASSNAAVATIVDGKIHLTGAGTTTITASQPQSETHFAATDVPRALVVSKGTQTIAFLPLADKKIGDNAFTLTAASTSGLSVNFSSTTTELIGITNNTVTLLKPGRASITANQPGDDRYTAATSVTHTFCIVPARPAVSLNLDNPETPMLTSNAASGNQWFLNGTAIAGATQASHTVSAQGIYTVKVTADDCASELSAAMPIVITATLPAEATTLLTVYPNPAAEKISVTLPGKGNKRLSITSHDGKVVHEQETSGQAVIISVADYAAGVYLVSVSSARGNEVVRFVKK</sequence>
<dbReference type="CDD" id="cd00102">
    <property type="entry name" value="IPT"/>
    <property type="match status" value="1"/>
</dbReference>
<dbReference type="CDD" id="cd00063">
    <property type="entry name" value="FN3"/>
    <property type="match status" value="2"/>
</dbReference>
<dbReference type="SUPFAM" id="SSF69318">
    <property type="entry name" value="Integrin alpha N-terminal domain"/>
    <property type="match status" value="5"/>
</dbReference>
<feature type="domain" description="Fibronectin type-III" evidence="5">
    <location>
        <begin position="2214"/>
        <end position="2309"/>
    </location>
</feature>
<reference evidence="6 7" key="1">
    <citation type="submission" date="2021-05" db="EMBL/GenBank/DDBJ databases">
        <title>A Polyphasic approach of four new species of the genus Ohtaekwangia: Ohtaekwangia histidinii sp. nov., Ohtaekwangia cretensis sp. nov., Ohtaekwangia indiensis sp. nov., Ohtaekwangia reichenbachii sp. nov. from diverse environment.</title>
        <authorList>
            <person name="Octaviana S."/>
        </authorList>
    </citation>
    <scope>NUCLEOTIDE SEQUENCE [LARGE SCALE GENOMIC DNA]</scope>
    <source>
        <strain evidence="6 7">PWU4</strain>
    </source>
</reference>
<organism evidence="6 7">
    <name type="scientific">Chryseosolibacter histidini</name>
    <dbReference type="NCBI Taxonomy" id="2782349"/>
    <lineage>
        <taxon>Bacteria</taxon>
        <taxon>Pseudomonadati</taxon>
        <taxon>Bacteroidota</taxon>
        <taxon>Cytophagia</taxon>
        <taxon>Cytophagales</taxon>
        <taxon>Chryseotaleaceae</taxon>
        <taxon>Chryseosolibacter</taxon>
    </lineage>
</organism>
<dbReference type="InterPro" id="IPR014756">
    <property type="entry name" value="Ig_E-set"/>
</dbReference>
<evidence type="ECO:0000256" key="4">
    <source>
        <dbReference type="SAM" id="SignalP"/>
    </source>
</evidence>
<dbReference type="SUPFAM" id="SSF49265">
    <property type="entry name" value="Fibronectin type III"/>
    <property type="match status" value="2"/>
</dbReference>
<dbReference type="SMART" id="SM00429">
    <property type="entry name" value="IPT"/>
    <property type="match status" value="4"/>
</dbReference>
<feature type="domain" description="Fibronectin type-III" evidence="5">
    <location>
        <begin position="1639"/>
        <end position="1739"/>
    </location>
</feature>
<keyword evidence="3" id="KW-0325">Glycoprotein</keyword>
<dbReference type="SUPFAM" id="SSF81296">
    <property type="entry name" value="E set domains"/>
    <property type="match status" value="4"/>
</dbReference>
<evidence type="ECO:0000313" key="7">
    <source>
        <dbReference type="Proteomes" id="UP001319200"/>
    </source>
</evidence>
<dbReference type="SMART" id="SM00191">
    <property type="entry name" value="Int_alpha"/>
    <property type="match status" value="7"/>
</dbReference>
<dbReference type="InterPro" id="IPR026444">
    <property type="entry name" value="Secre_tail"/>
</dbReference>
<dbReference type="Gene3D" id="2.60.40.1080">
    <property type="match status" value="1"/>
</dbReference>
<evidence type="ECO:0000256" key="1">
    <source>
        <dbReference type="ARBA" id="ARBA00022729"/>
    </source>
</evidence>
<proteinExistence type="predicted"/>
<evidence type="ECO:0000256" key="2">
    <source>
        <dbReference type="ARBA" id="ARBA00022737"/>
    </source>
</evidence>
<evidence type="ECO:0000259" key="5">
    <source>
        <dbReference type="PROSITE" id="PS50853"/>
    </source>
</evidence>
<dbReference type="Gene3D" id="2.130.10.130">
    <property type="entry name" value="Integrin alpha, N-terminal"/>
    <property type="match status" value="7"/>
</dbReference>
<dbReference type="InterPro" id="IPR013517">
    <property type="entry name" value="FG-GAP"/>
</dbReference>
<accession>A0AAP2DH86</accession>
<feature type="chain" id="PRO_5042934936" evidence="4">
    <location>
        <begin position="21"/>
        <end position="2628"/>
    </location>
</feature>
<dbReference type="PROSITE" id="PS50853">
    <property type="entry name" value="FN3"/>
    <property type="match status" value="4"/>
</dbReference>
<feature type="signal peptide" evidence="4">
    <location>
        <begin position="1"/>
        <end position="20"/>
    </location>
</feature>
<dbReference type="InterPro" id="IPR028994">
    <property type="entry name" value="Integrin_alpha_N"/>
</dbReference>
<keyword evidence="7" id="KW-1185">Reference proteome</keyword>
<dbReference type="SMART" id="SM00060">
    <property type="entry name" value="FN3"/>
    <property type="match status" value="4"/>
</dbReference>
<name>A0AAP2DH86_9BACT</name>
<comment type="caution">
    <text evidence="6">The sequence shown here is derived from an EMBL/GenBank/DDBJ whole genome shotgun (WGS) entry which is preliminary data.</text>
</comment>
<feature type="domain" description="Fibronectin type-III" evidence="5">
    <location>
        <begin position="1069"/>
        <end position="1164"/>
    </location>
</feature>
<evidence type="ECO:0000256" key="3">
    <source>
        <dbReference type="ARBA" id="ARBA00023180"/>
    </source>
</evidence>
<gene>
    <name evidence="6" type="ORF">KK083_00605</name>
</gene>
<dbReference type="InterPro" id="IPR013783">
    <property type="entry name" value="Ig-like_fold"/>
</dbReference>
<dbReference type="EMBL" id="JAHESF010000001">
    <property type="protein sequence ID" value="MBT1695353.1"/>
    <property type="molecule type" value="Genomic_DNA"/>
</dbReference>
<keyword evidence="1 4" id="KW-0732">Signal</keyword>
<dbReference type="RefSeq" id="WP_254158913.1">
    <property type="nucleotide sequence ID" value="NZ_JAHESF010000001.1"/>
</dbReference>
<dbReference type="Gene3D" id="2.60.40.10">
    <property type="entry name" value="Immunoglobulins"/>
    <property type="match status" value="8"/>
</dbReference>
<dbReference type="Pfam" id="PF18962">
    <property type="entry name" value="Por_Secre_tail"/>
    <property type="match status" value="1"/>
</dbReference>
<keyword evidence="2" id="KW-0677">Repeat</keyword>
<dbReference type="Proteomes" id="UP001319200">
    <property type="component" value="Unassembled WGS sequence"/>
</dbReference>
<feature type="domain" description="Fibronectin type-III" evidence="5">
    <location>
        <begin position="492"/>
        <end position="587"/>
    </location>
</feature>
<dbReference type="PANTHER" id="PTHR46580:SF4">
    <property type="entry name" value="ATP_GTP-BINDING PROTEIN"/>
    <property type="match status" value="1"/>
</dbReference>
<dbReference type="InterPro" id="IPR036116">
    <property type="entry name" value="FN3_sf"/>
</dbReference>
<dbReference type="InterPro" id="IPR013519">
    <property type="entry name" value="Int_alpha_beta-p"/>
</dbReference>
<dbReference type="Pfam" id="PF13517">
    <property type="entry name" value="FG-GAP_3"/>
    <property type="match status" value="11"/>
</dbReference>
<evidence type="ECO:0000313" key="6">
    <source>
        <dbReference type="EMBL" id="MBT1695353.1"/>
    </source>
</evidence>